<feature type="site" description="Stabilizes the basic form of H active site to accept a proton" evidence="8">
    <location>
        <position position="108"/>
    </location>
</feature>
<dbReference type="PANTHER" id="PTHR17224">
    <property type="entry name" value="PEPTIDYL-TRNA HYDROLASE"/>
    <property type="match status" value="1"/>
</dbReference>
<dbReference type="Pfam" id="PF01195">
    <property type="entry name" value="Pept_tRNA_hydro"/>
    <property type="match status" value="1"/>
</dbReference>
<dbReference type="Gene3D" id="3.40.50.1470">
    <property type="entry name" value="Peptidyl-tRNA hydrolase"/>
    <property type="match status" value="1"/>
</dbReference>
<feature type="active site" description="Proton acceptor" evidence="8">
    <location>
        <position position="36"/>
    </location>
</feature>
<keyword evidence="8" id="KW-0963">Cytoplasm</keyword>
<feature type="binding site" evidence="8">
    <location>
        <position position="31"/>
    </location>
    <ligand>
        <name>tRNA</name>
        <dbReference type="ChEBI" id="CHEBI:17843"/>
    </ligand>
</feature>
<name>A0A9D1NQX7_9FIRM</name>
<evidence type="ECO:0000256" key="2">
    <source>
        <dbReference type="ARBA" id="ARBA00022555"/>
    </source>
</evidence>
<comment type="function">
    <text evidence="8">Hydrolyzes ribosome-free peptidyl-tRNAs (with 1 or more amino acids incorporated), which drop off the ribosome during protein synthesis, or as a result of ribosome stalling.</text>
</comment>
<keyword evidence="4 8" id="KW-0694">RNA-binding</keyword>
<keyword evidence="2 8" id="KW-0820">tRNA-binding</keyword>
<evidence type="ECO:0000256" key="6">
    <source>
        <dbReference type="ARBA" id="ARBA00048707"/>
    </source>
</evidence>
<dbReference type="GO" id="GO:0006515">
    <property type="term" value="P:protein quality control for misfolded or incompletely synthesized proteins"/>
    <property type="evidence" value="ECO:0007669"/>
    <property type="project" value="UniProtKB-UniRule"/>
</dbReference>
<reference evidence="11" key="1">
    <citation type="submission" date="2020-10" db="EMBL/GenBank/DDBJ databases">
        <authorList>
            <person name="Gilroy R."/>
        </authorList>
    </citation>
    <scope>NUCLEOTIDE SEQUENCE</scope>
    <source>
        <strain evidence="11">1370</strain>
    </source>
</reference>
<reference evidence="11" key="2">
    <citation type="journal article" date="2021" name="PeerJ">
        <title>Extensive microbial diversity within the chicken gut microbiome revealed by metagenomics and culture.</title>
        <authorList>
            <person name="Gilroy R."/>
            <person name="Ravi A."/>
            <person name="Getino M."/>
            <person name="Pursley I."/>
            <person name="Horton D.L."/>
            <person name="Alikhan N.F."/>
            <person name="Baker D."/>
            <person name="Gharbi K."/>
            <person name="Hall N."/>
            <person name="Watson M."/>
            <person name="Adriaenssens E.M."/>
            <person name="Foster-Nyarko E."/>
            <person name="Jarju S."/>
            <person name="Secka A."/>
            <person name="Antonio M."/>
            <person name="Oren A."/>
            <person name="Chaudhuri R.R."/>
            <person name="La Ragione R."/>
            <person name="Hildebrand F."/>
            <person name="Pallen M.J."/>
        </authorList>
    </citation>
    <scope>NUCLEOTIDE SEQUENCE</scope>
    <source>
        <strain evidence="11">1370</strain>
    </source>
</reference>
<feature type="binding site" evidence="8">
    <location>
        <position position="81"/>
    </location>
    <ligand>
        <name>tRNA</name>
        <dbReference type="ChEBI" id="CHEBI:17843"/>
    </ligand>
</feature>
<comment type="similarity">
    <text evidence="5 8 10">Belongs to the PTH family.</text>
</comment>
<evidence type="ECO:0000313" key="12">
    <source>
        <dbReference type="Proteomes" id="UP000823960"/>
    </source>
</evidence>
<organism evidence="11 12">
    <name type="scientific">Candidatus Faeciplasma avium</name>
    <dbReference type="NCBI Taxonomy" id="2840798"/>
    <lineage>
        <taxon>Bacteria</taxon>
        <taxon>Bacillati</taxon>
        <taxon>Bacillota</taxon>
        <taxon>Clostridia</taxon>
        <taxon>Eubacteriales</taxon>
        <taxon>Oscillospiraceae</taxon>
        <taxon>Oscillospiraceae incertae sedis</taxon>
        <taxon>Candidatus Faeciplasma</taxon>
    </lineage>
</organism>
<comment type="caution">
    <text evidence="8">Lacks conserved residue(s) required for the propagation of feature annotation.</text>
</comment>
<dbReference type="EMBL" id="DVOL01000084">
    <property type="protein sequence ID" value="HIV11190.1"/>
    <property type="molecule type" value="Genomic_DNA"/>
</dbReference>
<dbReference type="AlphaFoldDB" id="A0A9D1NQX7"/>
<dbReference type="InterPro" id="IPR001328">
    <property type="entry name" value="Pept_tRNA_hydro"/>
</dbReference>
<keyword evidence="3 8" id="KW-0378">Hydrolase</keyword>
<accession>A0A9D1NQX7</accession>
<comment type="caution">
    <text evidence="11">The sequence shown here is derived from an EMBL/GenBank/DDBJ whole genome shotgun (WGS) entry which is preliminary data.</text>
</comment>
<evidence type="ECO:0000256" key="3">
    <source>
        <dbReference type="ARBA" id="ARBA00022801"/>
    </source>
</evidence>
<dbReference type="SUPFAM" id="SSF53178">
    <property type="entry name" value="Peptidyl-tRNA hydrolase-like"/>
    <property type="match status" value="1"/>
</dbReference>
<dbReference type="PROSITE" id="PS01195">
    <property type="entry name" value="PEPT_TRNA_HYDROL_1"/>
    <property type="match status" value="1"/>
</dbReference>
<gene>
    <name evidence="8" type="primary">pth</name>
    <name evidence="11" type="ORF">IAD28_05825</name>
</gene>
<dbReference type="HAMAP" id="MF_00083">
    <property type="entry name" value="Pept_tRNA_hydro_bact"/>
    <property type="match status" value="1"/>
</dbReference>
<evidence type="ECO:0000313" key="11">
    <source>
        <dbReference type="EMBL" id="HIV11190.1"/>
    </source>
</evidence>
<dbReference type="GO" id="GO:0072344">
    <property type="term" value="P:rescue of stalled ribosome"/>
    <property type="evidence" value="ECO:0007669"/>
    <property type="project" value="UniProtKB-UniRule"/>
</dbReference>
<evidence type="ECO:0000256" key="7">
    <source>
        <dbReference type="ARBA" id="ARBA00050038"/>
    </source>
</evidence>
<dbReference type="PANTHER" id="PTHR17224:SF1">
    <property type="entry name" value="PEPTIDYL-TRNA HYDROLASE"/>
    <property type="match status" value="1"/>
</dbReference>
<dbReference type="GO" id="GO:0005737">
    <property type="term" value="C:cytoplasm"/>
    <property type="evidence" value="ECO:0007669"/>
    <property type="project" value="UniProtKB-SubCell"/>
</dbReference>
<comment type="function">
    <text evidence="8">Catalyzes the release of premature peptidyl moieties from peptidyl-tRNA molecules trapped in stalled 50S ribosomal subunits, and thus maintains levels of free tRNAs and 50S ribosomes.</text>
</comment>
<evidence type="ECO:0000256" key="1">
    <source>
        <dbReference type="ARBA" id="ARBA00013260"/>
    </source>
</evidence>
<dbReference type="FunFam" id="3.40.50.1470:FF:000001">
    <property type="entry name" value="Peptidyl-tRNA hydrolase"/>
    <property type="match status" value="1"/>
</dbReference>
<evidence type="ECO:0000256" key="8">
    <source>
        <dbReference type="HAMAP-Rule" id="MF_00083"/>
    </source>
</evidence>
<dbReference type="GO" id="GO:0000049">
    <property type="term" value="F:tRNA binding"/>
    <property type="evidence" value="ECO:0007669"/>
    <property type="project" value="UniProtKB-UniRule"/>
</dbReference>
<comment type="subcellular location">
    <subcellularLocation>
        <location evidence="8">Cytoplasm</location>
    </subcellularLocation>
</comment>
<evidence type="ECO:0000256" key="4">
    <source>
        <dbReference type="ARBA" id="ARBA00022884"/>
    </source>
</evidence>
<dbReference type="InterPro" id="IPR018171">
    <property type="entry name" value="Pept_tRNA_hydro_CS"/>
</dbReference>
<protein>
    <recommendedName>
        <fullName evidence="7 8">Peptidyl-tRNA hydrolase</fullName>
        <shortName evidence="8">Pth</shortName>
        <ecNumber evidence="1 8">3.1.1.29</ecNumber>
    </recommendedName>
</protein>
<dbReference type="EC" id="3.1.1.29" evidence="1 8"/>
<evidence type="ECO:0000256" key="5">
    <source>
        <dbReference type="ARBA" id="ARBA00038063"/>
    </source>
</evidence>
<sequence length="205" mass="22759">MKGLINRFKRKEFAPSIDWIIVGLGNPGEKYQRTRHNCGWMAADLLAQSAGARLTRVKFKSLCAEIALSGQRCLLMKPTTYMNASGDAVKEALDFYKLPPERALIISDDVSLDLGRLRIRRKGSDGGQKGLRSIILRTGSDSFPRIRIGIGEKPHPDYDMAAWVLSRLDDGELKTLYGALESCAKAAELIVSGDIDRAMSLYNQR</sequence>
<dbReference type="InterPro" id="IPR036416">
    <property type="entry name" value="Pept_tRNA_hydro_sf"/>
</dbReference>
<dbReference type="Proteomes" id="UP000823960">
    <property type="component" value="Unassembled WGS sequence"/>
</dbReference>
<proteinExistence type="inferred from homology"/>
<evidence type="ECO:0000256" key="10">
    <source>
        <dbReference type="RuleBase" id="RU004320"/>
    </source>
</evidence>
<comment type="catalytic activity">
    <reaction evidence="6 8 9">
        <text>an N-acyl-L-alpha-aminoacyl-tRNA + H2O = an N-acyl-L-amino acid + a tRNA + H(+)</text>
        <dbReference type="Rhea" id="RHEA:54448"/>
        <dbReference type="Rhea" id="RHEA-COMP:10123"/>
        <dbReference type="Rhea" id="RHEA-COMP:13883"/>
        <dbReference type="ChEBI" id="CHEBI:15377"/>
        <dbReference type="ChEBI" id="CHEBI:15378"/>
        <dbReference type="ChEBI" id="CHEBI:59874"/>
        <dbReference type="ChEBI" id="CHEBI:78442"/>
        <dbReference type="ChEBI" id="CHEBI:138191"/>
        <dbReference type="EC" id="3.1.1.29"/>
    </reaction>
</comment>
<dbReference type="NCBIfam" id="TIGR00447">
    <property type="entry name" value="pth"/>
    <property type="match status" value="1"/>
</dbReference>
<feature type="site" description="Discriminates between blocked and unblocked aminoacyl-tRNA" evidence="8">
    <location>
        <position position="26"/>
    </location>
</feature>
<dbReference type="CDD" id="cd00462">
    <property type="entry name" value="PTH"/>
    <property type="match status" value="1"/>
</dbReference>
<dbReference type="GO" id="GO:0004045">
    <property type="term" value="F:peptidyl-tRNA hydrolase activity"/>
    <property type="evidence" value="ECO:0007669"/>
    <property type="project" value="UniProtKB-UniRule"/>
</dbReference>
<evidence type="ECO:0000256" key="9">
    <source>
        <dbReference type="RuleBase" id="RU000673"/>
    </source>
</evidence>
<comment type="subunit">
    <text evidence="8">Monomer.</text>
</comment>
<feature type="binding site" evidence="8">
    <location>
        <position position="83"/>
    </location>
    <ligand>
        <name>tRNA</name>
        <dbReference type="ChEBI" id="CHEBI:17843"/>
    </ligand>
</feature>